<feature type="domain" description="Pyrrolo-quinoline quinone repeat" evidence="2">
    <location>
        <begin position="187"/>
        <end position="354"/>
    </location>
</feature>
<organism evidence="3 4">
    <name type="scientific">Allokutzneria multivorans</name>
    <dbReference type="NCBI Taxonomy" id="1142134"/>
    <lineage>
        <taxon>Bacteria</taxon>
        <taxon>Bacillati</taxon>
        <taxon>Actinomycetota</taxon>
        <taxon>Actinomycetes</taxon>
        <taxon>Pseudonocardiales</taxon>
        <taxon>Pseudonocardiaceae</taxon>
        <taxon>Allokutzneria</taxon>
    </lineage>
</organism>
<accession>A0ABP7SB85</accession>
<comment type="caution">
    <text evidence="3">The sequence shown here is derived from an EMBL/GenBank/DDBJ whole genome shotgun (WGS) entry which is preliminary data.</text>
</comment>
<dbReference type="EMBL" id="BAABAL010000012">
    <property type="protein sequence ID" value="GAA4009455.1"/>
    <property type="molecule type" value="Genomic_DNA"/>
</dbReference>
<gene>
    <name evidence="3" type="ORF">GCM10022247_34490</name>
</gene>
<dbReference type="SUPFAM" id="SSF50998">
    <property type="entry name" value="Quinoprotein alcohol dehydrogenase-like"/>
    <property type="match status" value="1"/>
</dbReference>
<dbReference type="Gene3D" id="2.40.10.480">
    <property type="match status" value="1"/>
</dbReference>
<feature type="chain" id="PRO_5045790329" description="Pyrrolo-quinoline quinone repeat domain-containing protein" evidence="1">
    <location>
        <begin position="23"/>
        <end position="385"/>
    </location>
</feature>
<evidence type="ECO:0000313" key="4">
    <source>
        <dbReference type="Proteomes" id="UP001501747"/>
    </source>
</evidence>
<keyword evidence="1" id="KW-0732">Signal</keyword>
<name>A0ABP7SB85_9PSEU</name>
<evidence type="ECO:0000313" key="3">
    <source>
        <dbReference type="EMBL" id="GAA4009455.1"/>
    </source>
</evidence>
<dbReference type="Proteomes" id="UP001501747">
    <property type="component" value="Unassembled WGS sequence"/>
</dbReference>
<protein>
    <recommendedName>
        <fullName evidence="2">Pyrrolo-quinoline quinone repeat domain-containing protein</fullName>
    </recommendedName>
</protein>
<dbReference type="RefSeq" id="WP_344875911.1">
    <property type="nucleotide sequence ID" value="NZ_BAABAL010000012.1"/>
</dbReference>
<dbReference type="PANTHER" id="PTHR34512:SF30">
    <property type="entry name" value="OUTER MEMBRANE PROTEIN ASSEMBLY FACTOR BAMB"/>
    <property type="match status" value="1"/>
</dbReference>
<dbReference type="PANTHER" id="PTHR34512">
    <property type="entry name" value="CELL SURFACE PROTEIN"/>
    <property type="match status" value="1"/>
</dbReference>
<evidence type="ECO:0000259" key="2">
    <source>
        <dbReference type="Pfam" id="PF13360"/>
    </source>
</evidence>
<dbReference type="InterPro" id="IPR002372">
    <property type="entry name" value="PQQ_rpt_dom"/>
</dbReference>
<dbReference type="InterPro" id="IPR011047">
    <property type="entry name" value="Quinoprotein_ADH-like_sf"/>
</dbReference>
<evidence type="ECO:0000256" key="1">
    <source>
        <dbReference type="SAM" id="SignalP"/>
    </source>
</evidence>
<sequence length="385" mass="40387">MSHTFRRAAVALAVLALASGCAGEPAVQPPSAPLSTVPPTELGDQVAKLRTSGDFVHDDTAVYMTKNESGLVALAIASGEQRWSVRFPDDGKPQDRSRPVLVTANGRPLVVQSYSASKPNRGTVAGYGYAGILAVDTGTGEVAWNTEFLKGERPSVELVGRGSTLAASWWVKGSESSAYSIADRTAAGVDVTTGAEKWRRDKFSPRAVDGDVVAGFATGQAKPMALDATTGSPLWTIDKWLFNDKLTGAVPGRFLLVGLGLAQVLDSRTGKVLLDLPKDSYSDAVDAGDDVLLLHSAGSHMAGFDAKSLAKLWELPESGTGRVAPDGVGAAWRGTVYGRVSSQQIALEARSGKEKPVTLSCMPTVLVPGYALCGSSDLVVHTFEK</sequence>
<dbReference type="Pfam" id="PF13360">
    <property type="entry name" value="PQQ_2"/>
    <property type="match status" value="2"/>
</dbReference>
<dbReference type="Gene3D" id="2.130.10.10">
    <property type="entry name" value="YVTN repeat-like/Quinoprotein amine dehydrogenase"/>
    <property type="match status" value="1"/>
</dbReference>
<dbReference type="InterPro" id="IPR015943">
    <property type="entry name" value="WD40/YVTN_repeat-like_dom_sf"/>
</dbReference>
<reference evidence="4" key="1">
    <citation type="journal article" date="2019" name="Int. J. Syst. Evol. Microbiol.">
        <title>The Global Catalogue of Microorganisms (GCM) 10K type strain sequencing project: providing services to taxonomists for standard genome sequencing and annotation.</title>
        <authorList>
            <consortium name="The Broad Institute Genomics Platform"/>
            <consortium name="The Broad Institute Genome Sequencing Center for Infectious Disease"/>
            <person name="Wu L."/>
            <person name="Ma J."/>
        </authorList>
    </citation>
    <scope>NUCLEOTIDE SEQUENCE [LARGE SCALE GENOMIC DNA]</scope>
    <source>
        <strain evidence="4">JCM 17342</strain>
    </source>
</reference>
<keyword evidence="4" id="KW-1185">Reference proteome</keyword>
<proteinExistence type="predicted"/>
<feature type="signal peptide" evidence="1">
    <location>
        <begin position="1"/>
        <end position="22"/>
    </location>
</feature>
<feature type="domain" description="Pyrrolo-quinoline quinone repeat" evidence="2">
    <location>
        <begin position="46"/>
        <end position="150"/>
    </location>
</feature>
<dbReference type="PROSITE" id="PS51257">
    <property type="entry name" value="PROKAR_LIPOPROTEIN"/>
    <property type="match status" value="1"/>
</dbReference>